<dbReference type="Pfam" id="PF12161">
    <property type="entry name" value="HsdM_N"/>
    <property type="match status" value="1"/>
</dbReference>
<dbReference type="AlphaFoldDB" id="A0A1U7NEV6"/>
<dbReference type="GO" id="GO:0003677">
    <property type="term" value="F:DNA binding"/>
    <property type="evidence" value="ECO:0007669"/>
    <property type="project" value="InterPro"/>
</dbReference>
<dbReference type="PRINTS" id="PR00507">
    <property type="entry name" value="N12N6MTFRASE"/>
</dbReference>
<dbReference type="Gene3D" id="1.20.1260.30">
    <property type="match status" value="1"/>
</dbReference>
<dbReference type="InterPro" id="IPR002052">
    <property type="entry name" value="DNA_methylase_N6_adenine_CS"/>
</dbReference>
<comment type="caution">
    <text evidence="10">The sequence shown here is derived from an EMBL/GenBank/DDBJ whole genome shotgun (WGS) entry which is preliminary data.</text>
</comment>
<keyword evidence="11" id="KW-1185">Reference proteome</keyword>
<dbReference type="InterPro" id="IPR003356">
    <property type="entry name" value="DNA_methylase_A-5"/>
</dbReference>
<evidence type="ECO:0000259" key="9">
    <source>
        <dbReference type="Pfam" id="PF12161"/>
    </source>
</evidence>
<dbReference type="Proteomes" id="UP000186341">
    <property type="component" value="Unassembled WGS sequence"/>
</dbReference>
<evidence type="ECO:0000256" key="3">
    <source>
        <dbReference type="ARBA" id="ARBA00022603"/>
    </source>
</evidence>
<keyword evidence="4" id="KW-0808">Transferase</keyword>
<evidence type="ECO:0000259" key="8">
    <source>
        <dbReference type="Pfam" id="PF02384"/>
    </source>
</evidence>
<evidence type="ECO:0000256" key="6">
    <source>
        <dbReference type="ARBA" id="ARBA00022747"/>
    </source>
</evidence>
<dbReference type="PANTHER" id="PTHR42933:SF1">
    <property type="entry name" value="SITE-SPECIFIC DNA-METHYLTRANSFERASE (ADENINE-SPECIFIC)"/>
    <property type="match status" value="1"/>
</dbReference>
<keyword evidence="5" id="KW-0949">S-adenosyl-L-methionine</keyword>
<dbReference type="EMBL" id="MPJW01000166">
    <property type="protein sequence ID" value="OLU38427.1"/>
    <property type="molecule type" value="Genomic_DNA"/>
</dbReference>
<dbReference type="PANTHER" id="PTHR42933">
    <property type="entry name" value="SLR6095 PROTEIN"/>
    <property type="match status" value="1"/>
</dbReference>
<gene>
    <name evidence="10" type="ORF">BO222_08485</name>
</gene>
<dbReference type="RefSeq" id="WP_075820176.1">
    <property type="nucleotide sequence ID" value="NZ_CAPNHH010000191.1"/>
</dbReference>
<dbReference type="InterPro" id="IPR029063">
    <property type="entry name" value="SAM-dependent_MTases_sf"/>
</dbReference>
<dbReference type="InterPro" id="IPR004546">
    <property type="entry name" value="Restrct_endonuc_T1M"/>
</dbReference>
<reference evidence="10 11" key="1">
    <citation type="submission" date="2016-11" db="EMBL/GenBank/DDBJ databases">
        <title>Description of two novel members of the family Erysipelotrichaceae: Ileibacterium lipovorans gen. nov., sp. nov. and Dubosiella newyorkensis, gen. nov., sp. nov.</title>
        <authorList>
            <person name="Cox L.M."/>
            <person name="Sohn J."/>
            <person name="Tyrrell K.L."/>
            <person name="Citron D.M."/>
            <person name="Lawson P.A."/>
            <person name="Patel N.B."/>
            <person name="Iizumi T."/>
            <person name="Perez-Perez G.I."/>
            <person name="Goldstein E.J."/>
            <person name="Blaser M.J."/>
        </authorList>
    </citation>
    <scope>NUCLEOTIDE SEQUENCE [LARGE SCALE GENOMIC DNA]</scope>
    <source>
        <strain evidence="10 11">NYU-BL-A3</strain>
    </source>
</reference>
<protein>
    <recommendedName>
        <fullName evidence="2">site-specific DNA-methyltransferase (adenine-specific)</fullName>
        <ecNumber evidence="2">2.1.1.72</ecNumber>
    </recommendedName>
</protein>
<feature type="domain" description="DNA methylase adenine-specific" evidence="8">
    <location>
        <begin position="177"/>
        <end position="497"/>
    </location>
</feature>
<dbReference type="EC" id="2.1.1.72" evidence="2"/>
<dbReference type="OrthoDB" id="9814572at2"/>
<dbReference type="GO" id="GO:0032259">
    <property type="term" value="P:methylation"/>
    <property type="evidence" value="ECO:0007669"/>
    <property type="project" value="UniProtKB-KW"/>
</dbReference>
<dbReference type="SUPFAM" id="SSF53335">
    <property type="entry name" value="S-adenosyl-L-methionine-dependent methyltransferases"/>
    <property type="match status" value="1"/>
</dbReference>
<feature type="domain" description="N6 adenine-specific DNA methyltransferase N-terminal" evidence="9">
    <location>
        <begin position="7"/>
        <end position="166"/>
    </location>
</feature>
<keyword evidence="3" id="KW-0489">Methyltransferase</keyword>
<sequence length="536" mass="60944">MEKITNIESTLWEMANKLRGAMDASEYKNYILGFMFYMFLSDKQEKYLTSQDLIEIEPGQTFTEAFLEIMDDPENYKEYEEDITAALGYMIKPDYTWPVLIQKIQEGKIIPSDYQDIFDSFNESTKMNKDAEQDFRGIFADMNLGDSRLGNSTIERAKSLGRIVELVNTINFEEKSDKDVLGHIYEYLIGQFAANAGKKGGEFYTPHEVSQIMARIVTNGVKKEADQDFSVFDPACGSGSLLLTVGHALNGDQNPGVIKYYGQELNTTTYNLARMNLIMHDVDYKDMTLRNNDTLKGDWPDGPDAFGIDRPRSFDAVVANPPYSAHWDAEESMMKDPRFKDYGKLAPKTKADMAFLLDGLYHLNSDGVMAIVLPHGVLFRGAAEGVIRKTLIEKNHIDTVIGLPANLFYGTSIPTIIMILKKNKPSKDILFIDASQYFKKAKNKNVLTEEDIDRIVKAYEERKDIEKYAHVVSLKEVQENDYNLNIPRYVDTSEEEEEIDIQEVLKSLHEIDKEIEELNEVINEDLISLGIIGSVN</sequence>
<dbReference type="InterPro" id="IPR051537">
    <property type="entry name" value="DNA_Adenine_Mtase"/>
</dbReference>
<dbReference type="PROSITE" id="PS00092">
    <property type="entry name" value="N6_MTASE"/>
    <property type="match status" value="1"/>
</dbReference>
<dbReference type="Gene3D" id="3.40.50.150">
    <property type="entry name" value="Vaccinia Virus protein VP39"/>
    <property type="match status" value="1"/>
</dbReference>
<dbReference type="InterPro" id="IPR022749">
    <property type="entry name" value="D12N6_MeTrfase_N"/>
</dbReference>
<evidence type="ECO:0000256" key="4">
    <source>
        <dbReference type="ARBA" id="ARBA00022679"/>
    </source>
</evidence>
<name>A0A1U7NEV6_9FIRM</name>
<comment type="similarity">
    <text evidence="1">Belongs to the N(4)/N(6)-methyltransferase family.</text>
</comment>
<organism evidence="10 11">
    <name type="scientific">Ileibacterium valens</name>
    <dbReference type="NCBI Taxonomy" id="1862668"/>
    <lineage>
        <taxon>Bacteria</taxon>
        <taxon>Bacillati</taxon>
        <taxon>Bacillota</taxon>
        <taxon>Erysipelotrichia</taxon>
        <taxon>Erysipelotrichales</taxon>
        <taxon>Erysipelotrichaceae</taxon>
        <taxon>Ileibacterium</taxon>
    </lineage>
</organism>
<dbReference type="InterPro" id="IPR038333">
    <property type="entry name" value="T1MK-like_N_sf"/>
</dbReference>
<evidence type="ECO:0000313" key="11">
    <source>
        <dbReference type="Proteomes" id="UP000186341"/>
    </source>
</evidence>
<evidence type="ECO:0000256" key="2">
    <source>
        <dbReference type="ARBA" id="ARBA00011900"/>
    </source>
</evidence>
<comment type="catalytic activity">
    <reaction evidence="7">
        <text>a 2'-deoxyadenosine in DNA + S-adenosyl-L-methionine = an N(6)-methyl-2'-deoxyadenosine in DNA + S-adenosyl-L-homocysteine + H(+)</text>
        <dbReference type="Rhea" id="RHEA:15197"/>
        <dbReference type="Rhea" id="RHEA-COMP:12418"/>
        <dbReference type="Rhea" id="RHEA-COMP:12419"/>
        <dbReference type="ChEBI" id="CHEBI:15378"/>
        <dbReference type="ChEBI" id="CHEBI:57856"/>
        <dbReference type="ChEBI" id="CHEBI:59789"/>
        <dbReference type="ChEBI" id="CHEBI:90615"/>
        <dbReference type="ChEBI" id="CHEBI:90616"/>
        <dbReference type="EC" id="2.1.1.72"/>
    </reaction>
</comment>
<evidence type="ECO:0000313" key="10">
    <source>
        <dbReference type="EMBL" id="OLU38427.1"/>
    </source>
</evidence>
<dbReference type="GO" id="GO:0008170">
    <property type="term" value="F:N-methyltransferase activity"/>
    <property type="evidence" value="ECO:0007669"/>
    <property type="project" value="InterPro"/>
</dbReference>
<dbReference type="GO" id="GO:0009307">
    <property type="term" value="P:DNA restriction-modification system"/>
    <property type="evidence" value="ECO:0007669"/>
    <property type="project" value="UniProtKB-KW"/>
</dbReference>
<dbReference type="GO" id="GO:0009007">
    <property type="term" value="F:site-specific DNA-methyltransferase (adenine-specific) activity"/>
    <property type="evidence" value="ECO:0007669"/>
    <property type="project" value="UniProtKB-EC"/>
</dbReference>
<keyword evidence="6" id="KW-0680">Restriction system</keyword>
<proteinExistence type="inferred from homology"/>
<evidence type="ECO:0000256" key="1">
    <source>
        <dbReference type="ARBA" id="ARBA00006594"/>
    </source>
</evidence>
<dbReference type="GeneID" id="82203203"/>
<accession>A0A1U7NEV6</accession>
<evidence type="ECO:0000256" key="5">
    <source>
        <dbReference type="ARBA" id="ARBA00022691"/>
    </source>
</evidence>
<dbReference type="Pfam" id="PF02384">
    <property type="entry name" value="N6_Mtase"/>
    <property type="match status" value="1"/>
</dbReference>
<evidence type="ECO:0000256" key="7">
    <source>
        <dbReference type="ARBA" id="ARBA00047942"/>
    </source>
</evidence>
<dbReference type="NCBIfam" id="TIGR00497">
    <property type="entry name" value="hsdM"/>
    <property type="match status" value="1"/>
</dbReference>